<evidence type="ECO:0000256" key="1">
    <source>
        <dbReference type="ARBA" id="ARBA00004141"/>
    </source>
</evidence>
<dbReference type="EMBL" id="JACOFV010000015">
    <property type="protein sequence ID" value="MBC3863566.1"/>
    <property type="molecule type" value="Genomic_DNA"/>
</dbReference>
<keyword evidence="6" id="KW-0560">Oxidoreductase</keyword>
<keyword evidence="9 12" id="KW-0472">Membrane</keyword>
<feature type="transmembrane region" description="Helical" evidence="12">
    <location>
        <begin position="332"/>
        <end position="350"/>
    </location>
</feature>
<dbReference type="InterPro" id="IPR003780">
    <property type="entry name" value="COX15/CtaA_fam"/>
</dbReference>
<evidence type="ECO:0000256" key="4">
    <source>
        <dbReference type="ARBA" id="ARBA00022723"/>
    </source>
</evidence>
<keyword evidence="5 12" id="KW-1133">Transmembrane helix</keyword>
<accession>A0A923HGE7</accession>
<keyword evidence="8" id="KW-0350">Heme biosynthesis</keyword>
<keyword evidence="10" id="KW-1015">Disulfide bond</keyword>
<dbReference type="Proteomes" id="UP000634011">
    <property type="component" value="Unassembled WGS sequence"/>
</dbReference>
<dbReference type="RefSeq" id="WP_186913507.1">
    <property type="nucleotide sequence ID" value="NZ_JACOFV010000015.1"/>
</dbReference>
<feature type="transmembrane region" description="Helical" evidence="12">
    <location>
        <begin position="6"/>
        <end position="23"/>
    </location>
</feature>
<evidence type="ECO:0000256" key="8">
    <source>
        <dbReference type="ARBA" id="ARBA00023133"/>
    </source>
</evidence>
<feature type="transmembrane region" description="Helical" evidence="12">
    <location>
        <begin position="199"/>
        <end position="220"/>
    </location>
</feature>
<dbReference type="PANTHER" id="PTHR35457:SF1">
    <property type="entry name" value="HEME A SYNTHASE"/>
    <property type="match status" value="1"/>
</dbReference>
<sequence length="363" mass="39702">MWLQLALTGLGVAVIPLCIVFLSKETNKHRKLIAVTLTLTFELIMFGAFTRLTDSGLGCPDWPGCYGQANPLLSHEAIKAAEVAMPHGPVTTQKAWIEMVHRYLAMSVGVLICAQVLLAWMRKKTTDISPWLTTSALLCVCVQGAFGAWTVTLKLQPVIVTTHLLLGMGLLALLAAVLEQHSHQIKHVSSMAPNVAKALILPATFALILLFIQVALGGWVSTNYAALACQDYPLCHGQVVPTMDFEHGFSLWRQLGMTTNGEYLPFPALVAIHWLHRNFALLVIVVVSYVAWQAMRTPGFESLGNKLLLAIVLQFLIGVSTIFFSWPLLLAVLHNGGAAMLVLLLTMLNYRVRHASHALSSPI</sequence>
<feature type="transmembrane region" description="Helical" evidence="12">
    <location>
        <begin position="132"/>
        <end position="152"/>
    </location>
</feature>
<dbReference type="GO" id="GO:0016020">
    <property type="term" value="C:membrane"/>
    <property type="evidence" value="ECO:0007669"/>
    <property type="project" value="UniProtKB-SubCell"/>
</dbReference>
<comment type="subcellular location">
    <subcellularLocation>
        <location evidence="1">Membrane</location>
        <topology evidence="1">Multi-pass membrane protein</topology>
    </subcellularLocation>
</comment>
<evidence type="ECO:0000256" key="5">
    <source>
        <dbReference type="ARBA" id="ARBA00022989"/>
    </source>
</evidence>
<name>A0A923HGE7_9BURK</name>
<comment type="caution">
    <text evidence="13">The sequence shown here is derived from an EMBL/GenBank/DDBJ whole genome shotgun (WGS) entry which is preliminary data.</text>
</comment>
<evidence type="ECO:0000256" key="10">
    <source>
        <dbReference type="ARBA" id="ARBA00023157"/>
    </source>
</evidence>
<evidence type="ECO:0000256" key="3">
    <source>
        <dbReference type="ARBA" id="ARBA00022692"/>
    </source>
</evidence>
<evidence type="ECO:0000256" key="9">
    <source>
        <dbReference type="ARBA" id="ARBA00023136"/>
    </source>
</evidence>
<keyword evidence="3 12" id="KW-0812">Transmembrane</keyword>
<feature type="transmembrane region" description="Helical" evidence="12">
    <location>
        <begin position="158"/>
        <end position="178"/>
    </location>
</feature>
<comment type="pathway">
    <text evidence="11">Porphyrin-containing compound metabolism.</text>
</comment>
<feature type="transmembrane region" description="Helical" evidence="12">
    <location>
        <begin position="307"/>
        <end position="326"/>
    </location>
</feature>
<feature type="transmembrane region" description="Helical" evidence="12">
    <location>
        <begin position="32"/>
        <end position="52"/>
    </location>
</feature>
<keyword evidence="2" id="KW-1003">Cell membrane</keyword>
<evidence type="ECO:0000256" key="12">
    <source>
        <dbReference type="SAM" id="Phobius"/>
    </source>
</evidence>
<evidence type="ECO:0000256" key="6">
    <source>
        <dbReference type="ARBA" id="ARBA00023002"/>
    </source>
</evidence>
<dbReference type="PANTHER" id="PTHR35457">
    <property type="entry name" value="HEME A SYNTHASE"/>
    <property type="match status" value="1"/>
</dbReference>
<evidence type="ECO:0000256" key="11">
    <source>
        <dbReference type="ARBA" id="ARBA00023444"/>
    </source>
</evidence>
<evidence type="ECO:0000313" key="14">
    <source>
        <dbReference type="Proteomes" id="UP000634011"/>
    </source>
</evidence>
<feature type="transmembrane region" description="Helical" evidence="12">
    <location>
        <begin position="274"/>
        <end position="295"/>
    </location>
</feature>
<dbReference type="GO" id="GO:0016491">
    <property type="term" value="F:oxidoreductase activity"/>
    <property type="evidence" value="ECO:0007669"/>
    <property type="project" value="UniProtKB-KW"/>
</dbReference>
<dbReference type="InterPro" id="IPR050450">
    <property type="entry name" value="COX15/CtaA_HemeA_synthase"/>
</dbReference>
<proteinExistence type="predicted"/>
<dbReference type="GO" id="GO:0006784">
    <property type="term" value="P:heme A biosynthetic process"/>
    <property type="evidence" value="ECO:0007669"/>
    <property type="project" value="InterPro"/>
</dbReference>
<keyword evidence="14" id="KW-1185">Reference proteome</keyword>
<evidence type="ECO:0000256" key="2">
    <source>
        <dbReference type="ARBA" id="ARBA00022475"/>
    </source>
</evidence>
<evidence type="ECO:0000256" key="7">
    <source>
        <dbReference type="ARBA" id="ARBA00023004"/>
    </source>
</evidence>
<organism evidence="13 14">
    <name type="scientific">Undibacterium jejuense</name>
    <dbReference type="NCBI Taxonomy" id="1344949"/>
    <lineage>
        <taxon>Bacteria</taxon>
        <taxon>Pseudomonadati</taxon>
        <taxon>Pseudomonadota</taxon>
        <taxon>Betaproteobacteria</taxon>
        <taxon>Burkholderiales</taxon>
        <taxon>Oxalobacteraceae</taxon>
        <taxon>Undibacterium</taxon>
    </lineage>
</organism>
<keyword evidence="7" id="KW-0408">Iron</keyword>
<dbReference type="GO" id="GO:0046872">
    <property type="term" value="F:metal ion binding"/>
    <property type="evidence" value="ECO:0007669"/>
    <property type="project" value="UniProtKB-KW"/>
</dbReference>
<reference evidence="13" key="1">
    <citation type="submission" date="2020-08" db="EMBL/GenBank/DDBJ databases">
        <title>Novel species isolated from subtropical streams in China.</title>
        <authorList>
            <person name="Lu H."/>
        </authorList>
    </citation>
    <scope>NUCLEOTIDE SEQUENCE</scope>
    <source>
        <strain evidence="13">KACC 12607</strain>
    </source>
</reference>
<gene>
    <name evidence="13" type="ORF">H8K32_15780</name>
</gene>
<dbReference type="AlphaFoldDB" id="A0A923HGE7"/>
<feature type="transmembrane region" description="Helical" evidence="12">
    <location>
        <begin position="103"/>
        <end position="120"/>
    </location>
</feature>
<keyword evidence="4" id="KW-0479">Metal-binding</keyword>
<dbReference type="Pfam" id="PF02628">
    <property type="entry name" value="COX15-CtaA"/>
    <property type="match status" value="1"/>
</dbReference>
<evidence type="ECO:0000313" key="13">
    <source>
        <dbReference type="EMBL" id="MBC3863566.1"/>
    </source>
</evidence>
<protein>
    <submittedName>
        <fullName evidence="13">COX15/CtaA family protein</fullName>
    </submittedName>
</protein>